<evidence type="ECO:0000256" key="6">
    <source>
        <dbReference type="SAM" id="MobiDB-lite"/>
    </source>
</evidence>
<dbReference type="PROSITE" id="PS00134">
    <property type="entry name" value="TRYPSIN_HIS"/>
    <property type="match status" value="1"/>
</dbReference>
<evidence type="ECO:0000256" key="3">
    <source>
        <dbReference type="ARBA" id="ARBA00023157"/>
    </source>
</evidence>
<dbReference type="SMART" id="SM00020">
    <property type="entry name" value="Tryp_SPc"/>
    <property type="match status" value="1"/>
</dbReference>
<dbReference type="Pfam" id="PF18322">
    <property type="entry name" value="CLIP_1"/>
    <property type="match status" value="1"/>
</dbReference>
<feature type="region of interest" description="Disordered" evidence="6">
    <location>
        <begin position="45"/>
        <end position="101"/>
    </location>
</feature>
<dbReference type="InterPro" id="IPR043504">
    <property type="entry name" value="Peptidase_S1_PA_chymotrypsin"/>
</dbReference>
<evidence type="ECO:0000313" key="10">
    <source>
        <dbReference type="Proteomes" id="UP000198287"/>
    </source>
</evidence>
<keyword evidence="7" id="KW-0732">Signal</keyword>
<comment type="caution">
    <text evidence="9">The sequence shown here is derived from an EMBL/GenBank/DDBJ whole genome shotgun (WGS) entry which is preliminary data.</text>
</comment>
<dbReference type="Gene3D" id="2.40.10.10">
    <property type="entry name" value="Trypsin-like serine proteases"/>
    <property type="match status" value="2"/>
</dbReference>
<accession>A0A226F5Z9</accession>
<dbReference type="OMA" id="RWLCANN"/>
<gene>
    <name evidence="9" type="ORF">Fcan01_03865</name>
</gene>
<dbReference type="AlphaFoldDB" id="A0A226F5Z9"/>
<evidence type="ECO:0000256" key="7">
    <source>
        <dbReference type="SAM" id="SignalP"/>
    </source>
</evidence>
<dbReference type="STRING" id="158441.A0A226F5Z9"/>
<dbReference type="PRINTS" id="PR00722">
    <property type="entry name" value="CHYMOTRYPSIN"/>
</dbReference>
<dbReference type="InterPro" id="IPR001314">
    <property type="entry name" value="Peptidase_S1A"/>
</dbReference>
<dbReference type="CDD" id="cd00190">
    <property type="entry name" value="Tryp_SPc"/>
    <property type="match status" value="1"/>
</dbReference>
<dbReference type="PANTHER" id="PTHR24258">
    <property type="entry name" value="SERINE PROTEASE-RELATED"/>
    <property type="match status" value="1"/>
</dbReference>
<evidence type="ECO:0000256" key="1">
    <source>
        <dbReference type="ARBA" id="ARBA00004613"/>
    </source>
</evidence>
<dbReference type="EMBL" id="LNIX01000001">
    <property type="protein sequence ID" value="OXA65212.1"/>
    <property type="molecule type" value="Genomic_DNA"/>
</dbReference>
<keyword evidence="2" id="KW-0964">Secreted</keyword>
<proteinExistence type="predicted"/>
<sequence>MLFQREVTTLLVIFLFTSSALLVSGQDEDSDAELINEFLNSGPDPVVTNIKKPDPPVAQTIPSTFSKGPVRGQGSGKQPPPPPKEQSSEQVSSSEETFSEPGSCKCVKYYLCNIDNGTVVDNGDVLGLIDIRLGASKPSACPHYFDICCPDSKQEAASDVITQPPKNFEHSVCGKRNVGGVGFRITGADNMETNFGEFPWMAAIVRQEQQVDKPPLNIYLCGGSLIHPQVILTAAHCVYGKQPEELKVRLGEWDTQTPHELYPHQDRFVNKITVHEGYYSGALFNDIALLYLNEPVKFAPNVDTVCLPPASAKFDGQTCYASGWGKNSFGQEGKYQVILKKVEVPIVPMDQCQQALRKTRLGPHFKLHASFVCAGGEAGRDTCSGDGGSPLVCQLSDSPYYAQVGIVSWGIGCGEHGTPGVYVNVPLLVPWIAEQMRKSRMETSFFRN</sequence>
<comment type="subcellular location">
    <subcellularLocation>
        <location evidence="1">Secreted</location>
    </subcellularLocation>
</comment>
<evidence type="ECO:0000259" key="8">
    <source>
        <dbReference type="PROSITE" id="PS50240"/>
    </source>
</evidence>
<evidence type="ECO:0000313" key="9">
    <source>
        <dbReference type="EMBL" id="OXA65212.1"/>
    </source>
</evidence>
<keyword evidence="10" id="KW-1185">Reference proteome</keyword>
<dbReference type="InterPro" id="IPR001254">
    <property type="entry name" value="Trypsin_dom"/>
</dbReference>
<dbReference type="GO" id="GO:0006508">
    <property type="term" value="P:proteolysis"/>
    <property type="evidence" value="ECO:0007669"/>
    <property type="project" value="InterPro"/>
</dbReference>
<protein>
    <recommendedName>
        <fullName evidence="4">Phenoloxidase-activating factor 2</fullName>
    </recommendedName>
    <alternativeName>
        <fullName evidence="5">Prophenoloxidase-activating factor II</fullName>
    </alternativeName>
</protein>
<dbReference type="InterPro" id="IPR009003">
    <property type="entry name" value="Peptidase_S1_PA"/>
</dbReference>
<dbReference type="PROSITE" id="PS50240">
    <property type="entry name" value="TRYPSIN_DOM"/>
    <property type="match status" value="1"/>
</dbReference>
<feature type="domain" description="Peptidase S1" evidence="8">
    <location>
        <begin position="185"/>
        <end position="437"/>
    </location>
</feature>
<organism evidence="9 10">
    <name type="scientific">Folsomia candida</name>
    <name type="common">Springtail</name>
    <dbReference type="NCBI Taxonomy" id="158441"/>
    <lineage>
        <taxon>Eukaryota</taxon>
        <taxon>Metazoa</taxon>
        <taxon>Ecdysozoa</taxon>
        <taxon>Arthropoda</taxon>
        <taxon>Hexapoda</taxon>
        <taxon>Collembola</taxon>
        <taxon>Entomobryomorpha</taxon>
        <taxon>Isotomoidea</taxon>
        <taxon>Isotomidae</taxon>
        <taxon>Proisotominae</taxon>
        <taxon>Folsomia</taxon>
    </lineage>
</organism>
<evidence type="ECO:0000256" key="5">
    <source>
        <dbReference type="ARBA" id="ARBA00076468"/>
    </source>
</evidence>
<dbReference type="SUPFAM" id="SSF50494">
    <property type="entry name" value="Trypsin-like serine proteases"/>
    <property type="match status" value="1"/>
</dbReference>
<evidence type="ECO:0000256" key="4">
    <source>
        <dbReference type="ARBA" id="ARBA00068096"/>
    </source>
</evidence>
<name>A0A226F5Z9_FOLCA</name>
<evidence type="ECO:0000256" key="2">
    <source>
        <dbReference type="ARBA" id="ARBA00022525"/>
    </source>
</evidence>
<dbReference type="Proteomes" id="UP000198287">
    <property type="component" value="Unassembled WGS sequence"/>
</dbReference>
<dbReference type="InterPro" id="IPR018114">
    <property type="entry name" value="TRYPSIN_HIS"/>
</dbReference>
<dbReference type="Pfam" id="PF00089">
    <property type="entry name" value="Trypsin"/>
    <property type="match status" value="1"/>
</dbReference>
<dbReference type="OrthoDB" id="6261922at2759"/>
<reference evidence="9 10" key="1">
    <citation type="submission" date="2015-12" db="EMBL/GenBank/DDBJ databases">
        <title>The genome of Folsomia candida.</title>
        <authorList>
            <person name="Faddeeva A."/>
            <person name="Derks M.F."/>
            <person name="Anvar Y."/>
            <person name="Smit S."/>
            <person name="Van Straalen N."/>
            <person name="Roelofs D."/>
        </authorList>
    </citation>
    <scope>NUCLEOTIDE SEQUENCE [LARGE SCALE GENOMIC DNA]</scope>
    <source>
        <strain evidence="9 10">VU population</strain>
        <tissue evidence="9">Whole body</tissue>
    </source>
</reference>
<dbReference type="PANTHER" id="PTHR24258:SF129">
    <property type="entry name" value="LP15124P-RELATED"/>
    <property type="match status" value="1"/>
</dbReference>
<dbReference type="GO" id="GO:0004252">
    <property type="term" value="F:serine-type endopeptidase activity"/>
    <property type="evidence" value="ECO:0007669"/>
    <property type="project" value="InterPro"/>
</dbReference>
<dbReference type="InterPro" id="IPR041515">
    <property type="entry name" value="PPAF-2-like_Clip"/>
</dbReference>
<dbReference type="GO" id="GO:0005576">
    <property type="term" value="C:extracellular region"/>
    <property type="evidence" value="ECO:0007669"/>
    <property type="project" value="UniProtKB-SubCell"/>
</dbReference>
<feature type="chain" id="PRO_5013121676" description="Phenoloxidase-activating factor 2" evidence="7">
    <location>
        <begin position="26"/>
        <end position="448"/>
    </location>
</feature>
<dbReference type="FunFam" id="2.40.10.10:FF:000038">
    <property type="entry name" value="Serine protease"/>
    <property type="match status" value="1"/>
</dbReference>
<feature type="signal peptide" evidence="7">
    <location>
        <begin position="1"/>
        <end position="25"/>
    </location>
</feature>
<keyword evidence="3" id="KW-1015">Disulfide bond</keyword>